<evidence type="ECO:0000313" key="2">
    <source>
        <dbReference type="Proteomes" id="UP000821866"/>
    </source>
</evidence>
<dbReference type="AlphaFoldDB" id="A0A9J6D3R0"/>
<keyword evidence="2" id="KW-1185">Reference proteome</keyword>
<accession>A0A9J6D3R0</accession>
<comment type="caution">
    <text evidence="1">The sequence shown here is derived from an EMBL/GenBank/DDBJ whole genome shotgun (WGS) entry which is preliminary data.</text>
</comment>
<evidence type="ECO:0000313" key="1">
    <source>
        <dbReference type="EMBL" id="KAH8008688.1"/>
    </source>
</evidence>
<dbReference type="Proteomes" id="UP000821866">
    <property type="component" value="Chromosome 9"/>
</dbReference>
<reference evidence="1" key="2">
    <citation type="submission" date="2021-09" db="EMBL/GenBank/DDBJ databases">
        <authorList>
            <person name="Jia N."/>
            <person name="Wang J."/>
            <person name="Shi W."/>
            <person name="Du L."/>
            <person name="Sun Y."/>
            <person name="Zhan W."/>
            <person name="Jiang J."/>
            <person name="Wang Q."/>
            <person name="Zhang B."/>
            <person name="Ji P."/>
            <person name="Sakyi L.B."/>
            <person name="Cui X."/>
            <person name="Yuan T."/>
            <person name="Jiang B."/>
            <person name="Yang W."/>
            <person name="Lam T.T.-Y."/>
            <person name="Chang Q."/>
            <person name="Ding S."/>
            <person name="Wang X."/>
            <person name="Zhu J."/>
            <person name="Ruan X."/>
            <person name="Zhao L."/>
            <person name="Wei J."/>
            <person name="Que T."/>
            <person name="Du C."/>
            <person name="Cheng J."/>
            <person name="Dai P."/>
            <person name="Han X."/>
            <person name="Huang E."/>
            <person name="Gao Y."/>
            <person name="Liu J."/>
            <person name="Shao H."/>
            <person name="Ye R."/>
            <person name="Li L."/>
            <person name="Wei W."/>
            <person name="Wang X."/>
            <person name="Wang C."/>
            <person name="Huo Q."/>
            <person name="Li W."/>
            <person name="Guo W."/>
            <person name="Chen H."/>
            <person name="Chen S."/>
            <person name="Zhou L."/>
            <person name="Zhou L."/>
            <person name="Ni X."/>
            <person name="Tian J."/>
            <person name="Zhou Y."/>
            <person name="Sheng Y."/>
            <person name="Liu T."/>
            <person name="Pan Y."/>
            <person name="Xia L."/>
            <person name="Li J."/>
            <person name="Zhao F."/>
            <person name="Cao W."/>
        </authorList>
    </citation>
    <scope>NUCLEOTIDE SEQUENCE</scope>
    <source>
        <strain evidence="1">Rmic-2018</strain>
        <tissue evidence="1">Larvae</tissue>
    </source>
</reference>
<name>A0A9J6D3R0_RHIMP</name>
<sequence>MTATRPYRFNGAMAAPLSSFREALSARPRVLYPALDFRSTTLLVGGYALQGPRLQASALRLIPSNNDSVRLLLPRLCGRPRRCACFVLDHTPSTFPHVTTFIKSTVTSSLLSVGSVARSLTPTHGALLFFAQLCSPPKHAPSDDDFSEISSSELTEVVGSIPPVTPGPDEIRTATRREPPELVLWRATAFVAPVVQLAGGAVSGCDWSASRRRHSKNQGSWTSLCNGSGTRARAVLEVPGVLAGTISFPHEWERRQHLDGVLFYTSGFNRVQGSGEGRSGVNSRHFTSPLS</sequence>
<dbReference type="EMBL" id="JABSTU010000011">
    <property type="protein sequence ID" value="KAH8008688.1"/>
    <property type="molecule type" value="Genomic_DNA"/>
</dbReference>
<reference evidence="1" key="1">
    <citation type="journal article" date="2020" name="Cell">
        <title>Large-Scale Comparative Analyses of Tick Genomes Elucidate Their Genetic Diversity and Vector Capacities.</title>
        <authorList>
            <consortium name="Tick Genome and Microbiome Consortium (TIGMIC)"/>
            <person name="Jia N."/>
            <person name="Wang J."/>
            <person name="Shi W."/>
            <person name="Du L."/>
            <person name="Sun Y."/>
            <person name="Zhan W."/>
            <person name="Jiang J.F."/>
            <person name="Wang Q."/>
            <person name="Zhang B."/>
            <person name="Ji P."/>
            <person name="Bell-Sakyi L."/>
            <person name="Cui X.M."/>
            <person name="Yuan T.T."/>
            <person name="Jiang B.G."/>
            <person name="Yang W.F."/>
            <person name="Lam T.T."/>
            <person name="Chang Q.C."/>
            <person name="Ding S.J."/>
            <person name="Wang X.J."/>
            <person name="Zhu J.G."/>
            <person name="Ruan X.D."/>
            <person name="Zhao L."/>
            <person name="Wei J.T."/>
            <person name="Ye R.Z."/>
            <person name="Que T.C."/>
            <person name="Du C.H."/>
            <person name="Zhou Y.H."/>
            <person name="Cheng J.X."/>
            <person name="Dai P.F."/>
            <person name="Guo W.B."/>
            <person name="Han X.H."/>
            <person name="Huang E.J."/>
            <person name="Li L.F."/>
            <person name="Wei W."/>
            <person name="Gao Y.C."/>
            <person name="Liu J.Z."/>
            <person name="Shao H.Z."/>
            <person name="Wang X."/>
            <person name="Wang C.C."/>
            <person name="Yang T.C."/>
            <person name="Huo Q.B."/>
            <person name="Li W."/>
            <person name="Chen H.Y."/>
            <person name="Chen S.E."/>
            <person name="Zhou L.G."/>
            <person name="Ni X.B."/>
            <person name="Tian J.H."/>
            <person name="Sheng Y."/>
            <person name="Liu T."/>
            <person name="Pan Y.S."/>
            <person name="Xia L.Y."/>
            <person name="Li J."/>
            <person name="Zhao F."/>
            <person name="Cao W.C."/>
        </authorList>
    </citation>
    <scope>NUCLEOTIDE SEQUENCE</scope>
    <source>
        <strain evidence="1">Rmic-2018</strain>
    </source>
</reference>
<gene>
    <name evidence="1" type="ORF">HPB51_001302</name>
</gene>
<organism evidence="1 2">
    <name type="scientific">Rhipicephalus microplus</name>
    <name type="common">Cattle tick</name>
    <name type="synonym">Boophilus microplus</name>
    <dbReference type="NCBI Taxonomy" id="6941"/>
    <lineage>
        <taxon>Eukaryota</taxon>
        <taxon>Metazoa</taxon>
        <taxon>Ecdysozoa</taxon>
        <taxon>Arthropoda</taxon>
        <taxon>Chelicerata</taxon>
        <taxon>Arachnida</taxon>
        <taxon>Acari</taxon>
        <taxon>Parasitiformes</taxon>
        <taxon>Ixodida</taxon>
        <taxon>Ixodoidea</taxon>
        <taxon>Ixodidae</taxon>
        <taxon>Rhipicephalinae</taxon>
        <taxon>Rhipicephalus</taxon>
        <taxon>Boophilus</taxon>
    </lineage>
</organism>
<protein>
    <submittedName>
        <fullName evidence="1">Uncharacterized protein</fullName>
    </submittedName>
</protein>
<proteinExistence type="predicted"/>